<organism evidence="2">
    <name type="scientific">Glycine max</name>
    <name type="common">Soybean</name>
    <name type="synonym">Glycine hispida</name>
    <dbReference type="NCBI Taxonomy" id="3847"/>
    <lineage>
        <taxon>Eukaryota</taxon>
        <taxon>Viridiplantae</taxon>
        <taxon>Streptophyta</taxon>
        <taxon>Embryophyta</taxon>
        <taxon>Tracheophyta</taxon>
        <taxon>Spermatophyta</taxon>
        <taxon>Magnoliopsida</taxon>
        <taxon>eudicotyledons</taxon>
        <taxon>Gunneridae</taxon>
        <taxon>Pentapetalae</taxon>
        <taxon>rosids</taxon>
        <taxon>fabids</taxon>
        <taxon>Fabales</taxon>
        <taxon>Fabaceae</taxon>
        <taxon>Papilionoideae</taxon>
        <taxon>50 kb inversion clade</taxon>
        <taxon>NPAAA clade</taxon>
        <taxon>indigoferoid/millettioid clade</taxon>
        <taxon>Phaseoleae</taxon>
        <taxon>Glycine</taxon>
        <taxon>Glycine subgen. Soja</taxon>
    </lineage>
</organism>
<protein>
    <submittedName>
        <fullName evidence="2">Uncharacterized protein</fullName>
    </submittedName>
</protein>
<dbReference type="AlphaFoldDB" id="C6SZ39"/>
<reference evidence="2" key="1">
    <citation type="submission" date="2009-08" db="EMBL/GenBank/DDBJ databases">
        <authorList>
            <person name="Cheung F."/>
            <person name="Xiao Y."/>
            <person name="Chan A."/>
            <person name="Moskal W."/>
            <person name="Town C.D."/>
        </authorList>
    </citation>
    <scope>NUCLEOTIDE SEQUENCE</scope>
</reference>
<name>C6SZ39_SOYBN</name>
<evidence type="ECO:0000256" key="1">
    <source>
        <dbReference type="SAM" id="MobiDB-lite"/>
    </source>
</evidence>
<feature type="region of interest" description="Disordered" evidence="1">
    <location>
        <begin position="41"/>
        <end position="60"/>
    </location>
</feature>
<proteinExistence type="evidence at transcript level"/>
<dbReference type="EMBL" id="BT090437">
    <property type="protein sequence ID" value="ACU14512.1"/>
    <property type="molecule type" value="mRNA"/>
</dbReference>
<evidence type="ECO:0000313" key="2">
    <source>
        <dbReference type="EMBL" id="ACU14512.1"/>
    </source>
</evidence>
<accession>C6SZ39</accession>
<sequence length="132" mass="14204">MEEIVVGLICHTSKGEEELGLFWPVFSYASDVDLLRKRKDSLAPEKGDTGGVEPAGEAGADPLGLWLPPGGFTIMILRVTLTASSGKSSPYDFTLPLSDSLPEADRKAKVWCFRSLPRPFSGRGPATVSSHK</sequence>